<comment type="similarity">
    <text evidence="1">Belongs to the NAD(P)-dependent epimerase/dehydratase family.</text>
</comment>
<protein>
    <recommendedName>
        <fullName evidence="2">NAD-dependent epimerase/dehydratase domain-containing protein</fullName>
    </recommendedName>
</protein>
<feature type="domain" description="NAD-dependent epimerase/dehydratase" evidence="2">
    <location>
        <begin position="3"/>
        <end position="227"/>
    </location>
</feature>
<dbReference type="InterPro" id="IPR001509">
    <property type="entry name" value="Epimerase_deHydtase"/>
</dbReference>
<dbReference type="SUPFAM" id="SSF51735">
    <property type="entry name" value="NAD(P)-binding Rossmann-fold domains"/>
    <property type="match status" value="1"/>
</dbReference>
<proteinExistence type="inferred from homology"/>
<dbReference type="InterPro" id="IPR036291">
    <property type="entry name" value="NAD(P)-bd_dom_sf"/>
</dbReference>
<comment type="caution">
    <text evidence="3">The sequence shown here is derived from an EMBL/GenBank/DDBJ whole genome shotgun (WGS) entry which is preliminary data.</text>
</comment>
<dbReference type="PROSITE" id="PS51257">
    <property type="entry name" value="PROKAR_LIPOPROTEIN"/>
    <property type="match status" value="1"/>
</dbReference>
<evidence type="ECO:0000256" key="1">
    <source>
        <dbReference type="ARBA" id="ARBA00007637"/>
    </source>
</evidence>
<gene>
    <name evidence="3" type="ORF">A3C04_03675</name>
</gene>
<dbReference type="PANTHER" id="PTHR43000">
    <property type="entry name" value="DTDP-D-GLUCOSE 4,6-DEHYDRATASE-RELATED"/>
    <property type="match status" value="1"/>
</dbReference>
<dbReference type="Gene3D" id="3.40.50.720">
    <property type="entry name" value="NAD(P)-binding Rossmann-like Domain"/>
    <property type="match status" value="1"/>
</dbReference>
<sequence length="308" mass="34222">MKILVTGGAGFIGSCLVDKLVERGYSVCVIDNLSTGKKEYINSQAKFYEMDIADERLGEIFQKEQPEAVFHLAAQINVRKSVENPLNDARTNILGSLHALEQSRKAGVKKCIFASTGGAMYGDGSEIPSLESSKVNPLSPYGIAKYTVEAYLGFYYRVYSLPFIALRLANVYGPRQNAQGEAGVIAIFIRSILSQKPLTVYGTGKQTRDFIFVDDVADAFLRALESDYSGTLHIGTQKETSVNDVIEKLREIAGKSFDVEYHPARLGEALRSCLDNKLAQQRFGWMPRTELMEGMRSTLSWFEKNLNV</sequence>
<dbReference type="Proteomes" id="UP000178092">
    <property type="component" value="Unassembled WGS sequence"/>
</dbReference>
<dbReference type="Gene3D" id="3.90.25.10">
    <property type="entry name" value="UDP-galactose 4-epimerase, domain 1"/>
    <property type="match status" value="1"/>
</dbReference>
<evidence type="ECO:0000313" key="4">
    <source>
        <dbReference type="Proteomes" id="UP000178092"/>
    </source>
</evidence>
<name>A0A1G2R393_9BACT</name>
<evidence type="ECO:0000259" key="2">
    <source>
        <dbReference type="Pfam" id="PF01370"/>
    </source>
</evidence>
<dbReference type="Pfam" id="PF01370">
    <property type="entry name" value="Epimerase"/>
    <property type="match status" value="1"/>
</dbReference>
<evidence type="ECO:0000313" key="3">
    <source>
        <dbReference type="EMBL" id="OHA66551.1"/>
    </source>
</evidence>
<dbReference type="AlphaFoldDB" id="A0A1G2R393"/>
<organism evidence="3 4">
    <name type="scientific">Candidatus Wildermuthbacteria bacterium RIFCSPHIGHO2_02_FULL_45_25</name>
    <dbReference type="NCBI Taxonomy" id="1802450"/>
    <lineage>
        <taxon>Bacteria</taxon>
        <taxon>Candidatus Wildermuthiibacteriota</taxon>
    </lineage>
</organism>
<dbReference type="EMBL" id="MHTV01000031">
    <property type="protein sequence ID" value="OHA66551.1"/>
    <property type="molecule type" value="Genomic_DNA"/>
</dbReference>
<accession>A0A1G2R393</accession>
<reference evidence="3 4" key="1">
    <citation type="journal article" date="2016" name="Nat. Commun.">
        <title>Thousands of microbial genomes shed light on interconnected biogeochemical processes in an aquifer system.</title>
        <authorList>
            <person name="Anantharaman K."/>
            <person name="Brown C.T."/>
            <person name="Hug L.A."/>
            <person name="Sharon I."/>
            <person name="Castelle C.J."/>
            <person name="Probst A.J."/>
            <person name="Thomas B.C."/>
            <person name="Singh A."/>
            <person name="Wilkins M.J."/>
            <person name="Karaoz U."/>
            <person name="Brodie E.L."/>
            <person name="Williams K.H."/>
            <person name="Hubbard S.S."/>
            <person name="Banfield J.F."/>
        </authorList>
    </citation>
    <scope>NUCLEOTIDE SEQUENCE [LARGE SCALE GENOMIC DNA]</scope>
</reference>